<accession>A0A9X3C229</accession>
<dbReference type="PROSITE" id="PS50980">
    <property type="entry name" value="COA_CT_NTER"/>
    <property type="match status" value="1"/>
</dbReference>
<evidence type="ECO:0000313" key="5">
    <source>
        <dbReference type="Proteomes" id="UP001141629"/>
    </source>
</evidence>
<dbReference type="Gene3D" id="3.90.226.10">
    <property type="entry name" value="2-enoyl-CoA Hydratase, Chain A, domain 1"/>
    <property type="match status" value="2"/>
</dbReference>
<dbReference type="PANTHER" id="PTHR43842:SF2">
    <property type="entry name" value="PROPIONYL-COA CARBOXYLASE BETA CHAIN, MITOCHONDRIAL"/>
    <property type="match status" value="1"/>
</dbReference>
<dbReference type="RefSeq" id="WP_263996703.1">
    <property type="nucleotide sequence ID" value="NZ_JACKVK010000008.1"/>
</dbReference>
<dbReference type="InterPro" id="IPR051047">
    <property type="entry name" value="AccD/PCCB"/>
</dbReference>
<keyword evidence="5" id="KW-1185">Reference proteome</keyword>
<dbReference type="PANTHER" id="PTHR43842">
    <property type="entry name" value="PROPIONYL-COA CARBOXYLASE BETA CHAIN"/>
    <property type="match status" value="1"/>
</dbReference>
<reference evidence="4" key="1">
    <citation type="submission" date="2020-07" db="EMBL/GenBank/DDBJ databases">
        <authorList>
            <person name="Pettersson B.M.F."/>
            <person name="Behra P.R.K."/>
            <person name="Ramesh M."/>
            <person name="Das S."/>
            <person name="Dasgupta S."/>
            <person name="Kirsebom L.A."/>
        </authorList>
    </citation>
    <scope>NUCLEOTIDE SEQUENCE</scope>
    <source>
        <strain evidence="4">DSM 44838</strain>
    </source>
</reference>
<dbReference type="InterPro" id="IPR029045">
    <property type="entry name" value="ClpP/crotonase-like_dom_sf"/>
</dbReference>
<dbReference type="PROSITE" id="PS50989">
    <property type="entry name" value="COA_CT_CTER"/>
    <property type="match status" value="1"/>
</dbReference>
<dbReference type="Proteomes" id="UP001141629">
    <property type="component" value="Unassembled WGS sequence"/>
</dbReference>
<dbReference type="SUPFAM" id="SSF52096">
    <property type="entry name" value="ClpP/crotonase"/>
    <property type="match status" value="2"/>
</dbReference>
<evidence type="ECO:0000313" key="4">
    <source>
        <dbReference type="EMBL" id="MCV7421958.1"/>
    </source>
</evidence>
<feature type="domain" description="CoA carboxyltransferase C-terminal" evidence="3">
    <location>
        <begin position="287"/>
        <end position="534"/>
    </location>
</feature>
<dbReference type="AlphaFoldDB" id="A0A9X3C229"/>
<proteinExistence type="inferred from homology"/>
<dbReference type="FunFam" id="3.90.226.10:FF:000016">
    <property type="entry name" value="Propionyl-CoA carboxylase, beta subunit"/>
    <property type="match status" value="1"/>
</dbReference>
<dbReference type="GO" id="GO:0003989">
    <property type="term" value="F:acetyl-CoA carboxylase activity"/>
    <property type="evidence" value="ECO:0007669"/>
    <property type="project" value="UniProtKB-ARBA"/>
</dbReference>
<evidence type="ECO:0000256" key="1">
    <source>
        <dbReference type="ARBA" id="ARBA00006102"/>
    </source>
</evidence>
<dbReference type="GO" id="GO:0009317">
    <property type="term" value="C:acetyl-CoA carboxylase complex"/>
    <property type="evidence" value="ECO:0007669"/>
    <property type="project" value="TreeGrafter"/>
</dbReference>
<evidence type="ECO:0000259" key="3">
    <source>
        <dbReference type="PROSITE" id="PS50989"/>
    </source>
</evidence>
<reference evidence="4" key="2">
    <citation type="journal article" date="2022" name="BMC Genomics">
        <title>Comparative genome analysis of mycobacteria focusing on tRNA and non-coding RNA.</title>
        <authorList>
            <person name="Behra P.R.K."/>
            <person name="Pettersson B.M.F."/>
            <person name="Ramesh M."/>
            <person name="Das S."/>
            <person name="Dasgupta S."/>
            <person name="Kirsebom L.A."/>
        </authorList>
    </citation>
    <scope>NUCLEOTIDE SEQUENCE</scope>
    <source>
        <strain evidence="4">DSM 44838</strain>
    </source>
</reference>
<feature type="domain" description="CoA carboxyltransferase N-terminal" evidence="2">
    <location>
        <begin position="11"/>
        <end position="273"/>
    </location>
</feature>
<dbReference type="GO" id="GO:0015977">
    <property type="term" value="P:carbon fixation"/>
    <property type="evidence" value="ECO:0007669"/>
    <property type="project" value="UniProtKB-ARBA"/>
</dbReference>
<evidence type="ECO:0000259" key="2">
    <source>
        <dbReference type="PROSITE" id="PS50980"/>
    </source>
</evidence>
<organism evidence="4 5">
    <name type="scientific">Mycobacterium yunnanensis</name>
    <dbReference type="NCBI Taxonomy" id="368477"/>
    <lineage>
        <taxon>Bacteria</taxon>
        <taxon>Bacillati</taxon>
        <taxon>Actinomycetota</taxon>
        <taxon>Actinomycetes</taxon>
        <taxon>Mycobacteriales</taxon>
        <taxon>Mycobacteriaceae</taxon>
        <taxon>Mycobacterium</taxon>
    </lineage>
</organism>
<dbReference type="Pfam" id="PF01039">
    <property type="entry name" value="Carboxyl_trans"/>
    <property type="match status" value="1"/>
</dbReference>
<sequence length="541" mass="58164">MTSVSDPSAPEIDIHTSAGKLADLRRRTAETLHPVGEAAVDKVHAKGKLTARERIYALLDEGTFVELDALAKHRSTNFGLEANRPVGDGVVTGYGTIDGREVCIFSQDATVFGGSLGEVYGEKIVKVQELSLKTGRPLIGINDGAGARIQEGVVSLGLYSKIFRNNILASGVIPQISLIMGAAAGGHVYSPALTDFVVMVDQTSQMFITGPDVIKTVTGEEVTMEELGGAHTHMAKSGTAHYVASGEQDAFDYVRDLLSYLPPNSASEPPRYPAPPHPGAIEDNLSEEDLELDTLIPDSPNQPYDMHEVITRILDDDEFLEVQAGYAGNIVVGFGRIDGRTVGIVANQPTVFAGCLDINASEKAARFVRTCDCFNIPIIMLVDVPGFLPGTEQEYNGIIRRGAKLLYAYGEATVAKITVITRKAYGGAYCVMGSKDMGCDVNVAWPTAQIAVMGASGAVGFVYRSQLKEAANENKDVDALRLELQQDYEDTLVNPYVAAERGYVDAVIPPSHTRGYISAALRLLERKIVQLPPKKHGNIPL</sequence>
<gene>
    <name evidence="4" type="ORF">H7K45_15520</name>
</gene>
<name>A0A9X3C229_9MYCO</name>
<dbReference type="EMBL" id="JACKVK010000008">
    <property type="protein sequence ID" value="MCV7421958.1"/>
    <property type="molecule type" value="Genomic_DNA"/>
</dbReference>
<protein>
    <submittedName>
        <fullName evidence="4">Acyl-CoA carboxylase subunit beta</fullName>
    </submittedName>
</protein>
<dbReference type="InterPro" id="IPR011763">
    <property type="entry name" value="COA_CT_C"/>
</dbReference>
<dbReference type="InterPro" id="IPR034733">
    <property type="entry name" value="AcCoA_carboxyl_beta"/>
</dbReference>
<dbReference type="FunFam" id="3.90.226.10:FF:000017">
    <property type="entry name" value="Propionyl-CoA carboxylase subunit beta 5"/>
    <property type="match status" value="1"/>
</dbReference>
<comment type="caution">
    <text evidence="4">The sequence shown here is derived from an EMBL/GenBank/DDBJ whole genome shotgun (WGS) entry which is preliminary data.</text>
</comment>
<dbReference type="GO" id="GO:0004658">
    <property type="term" value="F:propionyl-CoA carboxylase activity"/>
    <property type="evidence" value="ECO:0007669"/>
    <property type="project" value="UniProtKB-ARBA"/>
</dbReference>
<comment type="similarity">
    <text evidence="1">Belongs to the AccD/PCCB family.</text>
</comment>
<dbReference type="InterPro" id="IPR011762">
    <property type="entry name" value="COA_CT_N"/>
</dbReference>